<organism evidence="1 2">
    <name type="scientific">Breznakibacter xylanolyticus</name>
    <dbReference type="NCBI Taxonomy" id="990"/>
    <lineage>
        <taxon>Bacteria</taxon>
        <taxon>Pseudomonadati</taxon>
        <taxon>Bacteroidota</taxon>
        <taxon>Bacteroidia</taxon>
        <taxon>Marinilabiliales</taxon>
        <taxon>Marinilabiliaceae</taxon>
        <taxon>Breznakibacter</taxon>
    </lineage>
</organism>
<dbReference type="OrthoDB" id="1491619at2"/>
<dbReference type="RefSeq" id="WP_111444947.1">
    <property type="nucleotide sequence ID" value="NZ_QKZK01000008.1"/>
</dbReference>
<proteinExistence type="predicted"/>
<accession>A0A2W7NCX6</accession>
<keyword evidence="2" id="KW-1185">Reference proteome</keyword>
<protein>
    <submittedName>
        <fullName evidence="1">Putative secreted protein (Por secretion system target)</fullName>
    </submittedName>
</protein>
<dbReference type="EMBL" id="QKZK01000008">
    <property type="protein sequence ID" value="PZX17830.1"/>
    <property type="molecule type" value="Genomic_DNA"/>
</dbReference>
<evidence type="ECO:0000313" key="2">
    <source>
        <dbReference type="Proteomes" id="UP000249239"/>
    </source>
</evidence>
<name>A0A2W7NCX6_9BACT</name>
<sequence>MSGITLTDEKDYTNNEGIFTFLKIPNEKIYCEMTNATFPALSGTKALKTTFTDIGSTPPAAPLSLHPTPDGFRVSGIEQPADVTITDLTGRVVTTTTVDVGGEVPVGHLKQGNYLVKVNERVLKLIKK</sequence>
<gene>
    <name evidence="1" type="ORF">LX69_01243</name>
</gene>
<dbReference type="NCBIfam" id="TIGR04183">
    <property type="entry name" value="Por_Secre_tail"/>
    <property type="match status" value="1"/>
</dbReference>
<reference evidence="1 2" key="1">
    <citation type="submission" date="2018-06" db="EMBL/GenBank/DDBJ databases">
        <title>Genomic Encyclopedia of Archaeal and Bacterial Type Strains, Phase II (KMG-II): from individual species to whole genera.</title>
        <authorList>
            <person name="Goeker M."/>
        </authorList>
    </citation>
    <scope>NUCLEOTIDE SEQUENCE [LARGE SCALE GENOMIC DNA]</scope>
    <source>
        <strain evidence="1 2">DSM 6779</strain>
    </source>
</reference>
<dbReference type="InterPro" id="IPR026444">
    <property type="entry name" value="Secre_tail"/>
</dbReference>
<evidence type="ECO:0000313" key="1">
    <source>
        <dbReference type="EMBL" id="PZX17830.1"/>
    </source>
</evidence>
<comment type="caution">
    <text evidence="1">The sequence shown here is derived from an EMBL/GenBank/DDBJ whole genome shotgun (WGS) entry which is preliminary data.</text>
</comment>
<dbReference type="Proteomes" id="UP000249239">
    <property type="component" value="Unassembled WGS sequence"/>
</dbReference>
<dbReference type="AlphaFoldDB" id="A0A2W7NCX6"/>